<accession>A0ABS8HLY3</accession>
<dbReference type="Proteomes" id="UP001165492">
    <property type="component" value="Unassembled WGS sequence"/>
</dbReference>
<name>A0ABS8HLY3_9FIRM</name>
<dbReference type="PANTHER" id="PTHR43308:SF1">
    <property type="entry name" value="OUTER MEMBRANE PROTEIN ALPHA"/>
    <property type="match status" value="1"/>
</dbReference>
<evidence type="ECO:0000313" key="3">
    <source>
        <dbReference type="EMBL" id="MCC5464164.1"/>
    </source>
</evidence>
<dbReference type="SUPFAM" id="SSF56935">
    <property type="entry name" value="Porins"/>
    <property type="match status" value="1"/>
</dbReference>
<evidence type="ECO:0000256" key="1">
    <source>
        <dbReference type="SAM" id="SignalP"/>
    </source>
</evidence>
<reference evidence="3" key="1">
    <citation type="submission" date="2021-11" db="EMBL/GenBank/DDBJ databases">
        <title>Description of a new species Pelosinus isolated from the bottom sediments of Lake Baikal.</title>
        <authorList>
            <person name="Zakharyuk A."/>
        </authorList>
    </citation>
    <scope>NUCLEOTIDE SEQUENCE</scope>
    <source>
        <strain evidence="3">Bkl1</strain>
    </source>
</reference>
<protein>
    <submittedName>
        <fullName evidence="3">S-layer homology domain-containing protein</fullName>
    </submittedName>
</protein>
<evidence type="ECO:0000313" key="4">
    <source>
        <dbReference type="Proteomes" id="UP001165492"/>
    </source>
</evidence>
<dbReference type="PROSITE" id="PS51272">
    <property type="entry name" value="SLH"/>
    <property type="match status" value="1"/>
</dbReference>
<dbReference type="PANTHER" id="PTHR43308">
    <property type="entry name" value="OUTER MEMBRANE PROTEIN ALPHA-RELATED"/>
    <property type="match status" value="1"/>
</dbReference>
<dbReference type="Pfam" id="PF00395">
    <property type="entry name" value="SLH"/>
    <property type="match status" value="1"/>
</dbReference>
<dbReference type="EMBL" id="JAJHJB010000002">
    <property type="protein sequence ID" value="MCC5464164.1"/>
    <property type="molecule type" value="Genomic_DNA"/>
</dbReference>
<dbReference type="RefSeq" id="WP_229533681.1">
    <property type="nucleotide sequence ID" value="NZ_JAJHJB010000002.1"/>
</dbReference>
<keyword evidence="1" id="KW-0732">Signal</keyword>
<dbReference type="Gene3D" id="2.40.160.10">
    <property type="entry name" value="Porin"/>
    <property type="match status" value="1"/>
</dbReference>
<dbReference type="InterPro" id="IPR051465">
    <property type="entry name" value="Cell_Envelope_Struct_Comp"/>
</dbReference>
<comment type="caution">
    <text evidence="3">The sequence shown here is derived from an EMBL/GenBank/DDBJ whole genome shotgun (WGS) entry which is preliminary data.</text>
</comment>
<gene>
    <name evidence="3" type="ORF">LMF89_02150</name>
</gene>
<evidence type="ECO:0000259" key="2">
    <source>
        <dbReference type="PROSITE" id="PS51272"/>
    </source>
</evidence>
<proteinExistence type="predicted"/>
<dbReference type="InterPro" id="IPR023614">
    <property type="entry name" value="Porin_dom_sf"/>
</dbReference>
<feature type="domain" description="SLH" evidence="2">
    <location>
        <begin position="24"/>
        <end position="87"/>
    </location>
</feature>
<sequence length="442" mass="48610">MKKKLVASLAAAMVLGVAGTSFAATNPFTDVPAKHWSYDAVTKLANAGIVDGYGDGTFKGDKTISRYEMAQIVAKAMAHSDKATAEQKASIDKLSVEFAEELEGLNVRVTKLEKNSSTIKVTGEARLRYENYDADVNNSNSLKLRTRVHLNGQINDEWSYYGRLQSVNNLRGESGDDKVTMDNAYVKGQLLGATATIGRFDYFLNTGLMIDSTLNGVNFEFGNKLKANLFYGKENNTDVWGNVTDPDTDEPILGFDEKVEVTGLGLNYATSKATNLNGGYYQFKAKDQTTITSLGGEDKVKVWETGFTTKFAPNWALNASYGKSDIDDENTAYYAEFAYKGADKKKVGSYGAWVNYRHLEAYAAPKTTFDGAYTTYGQNGYDLASKAARDFGYGAKGYEVGFNYTPALNTVLRVKYADLKPISDGAPTDKTKFYQAQVEFFF</sequence>
<organism evidence="3 4">
    <name type="scientific">Pelosinus baikalensis</name>
    <dbReference type="NCBI Taxonomy" id="2892015"/>
    <lineage>
        <taxon>Bacteria</taxon>
        <taxon>Bacillati</taxon>
        <taxon>Bacillota</taxon>
        <taxon>Negativicutes</taxon>
        <taxon>Selenomonadales</taxon>
        <taxon>Sporomusaceae</taxon>
        <taxon>Pelosinus</taxon>
    </lineage>
</organism>
<feature type="chain" id="PRO_5045286237" evidence="1">
    <location>
        <begin position="24"/>
        <end position="442"/>
    </location>
</feature>
<feature type="signal peptide" evidence="1">
    <location>
        <begin position="1"/>
        <end position="23"/>
    </location>
</feature>
<keyword evidence="4" id="KW-1185">Reference proteome</keyword>
<dbReference type="InterPro" id="IPR001119">
    <property type="entry name" value="SLH_dom"/>
</dbReference>